<name>A0A448TVF2_9PAST</name>
<dbReference type="Pfam" id="PF04964">
    <property type="entry name" value="Flp_Fap"/>
    <property type="match status" value="1"/>
</dbReference>
<feature type="transmembrane region" description="Helical" evidence="1">
    <location>
        <begin position="21"/>
        <end position="40"/>
    </location>
</feature>
<keyword evidence="3" id="KW-1185">Reference proteome</keyword>
<gene>
    <name evidence="2" type="ORF">NCTC12871_01400</name>
</gene>
<keyword evidence="1" id="KW-1133">Transmembrane helix</keyword>
<accession>A0A448TVF2</accession>
<evidence type="ECO:0000256" key="1">
    <source>
        <dbReference type="SAM" id="Phobius"/>
    </source>
</evidence>
<reference evidence="2 3" key="1">
    <citation type="submission" date="2018-12" db="EMBL/GenBank/DDBJ databases">
        <authorList>
            <consortium name="Pathogen Informatics"/>
        </authorList>
    </citation>
    <scope>NUCLEOTIDE SEQUENCE [LARGE SCALE GENOMIC DNA]</scope>
    <source>
        <strain evidence="2 3">NCTC12871</strain>
    </source>
</reference>
<protein>
    <submittedName>
        <fullName evidence="2">Flp operon protein Flp1</fullName>
    </submittedName>
</protein>
<dbReference type="OrthoDB" id="5690605at2"/>
<proteinExistence type="predicted"/>
<dbReference type="Proteomes" id="UP000279799">
    <property type="component" value="Chromosome"/>
</dbReference>
<sequence length="85" mass="9385">MFNILRKAIRAFKKDQSGVTAIEYGLIAIIMAAFIIFAFYKNIVPTMEGKIESLNTTIQSVKFDQKLGDATNTAQDAQGSKTVTH</sequence>
<keyword evidence="1" id="KW-0812">Transmembrane</keyword>
<dbReference type="InterPro" id="IPR007047">
    <property type="entry name" value="Flp_Fap"/>
</dbReference>
<organism evidence="2 3">
    <name type="scientific">Actinobacillus delphinicola</name>
    <dbReference type="NCBI Taxonomy" id="51161"/>
    <lineage>
        <taxon>Bacteria</taxon>
        <taxon>Pseudomonadati</taxon>
        <taxon>Pseudomonadota</taxon>
        <taxon>Gammaproteobacteria</taxon>
        <taxon>Pasteurellales</taxon>
        <taxon>Pasteurellaceae</taxon>
        <taxon>Actinobacillus</taxon>
    </lineage>
</organism>
<dbReference type="EMBL" id="LR134510">
    <property type="protein sequence ID" value="VEJ09911.1"/>
    <property type="molecule type" value="Genomic_DNA"/>
</dbReference>
<dbReference type="RefSeq" id="WP_126600225.1">
    <property type="nucleotide sequence ID" value="NZ_LR134510.1"/>
</dbReference>
<dbReference type="KEGG" id="adp:NCTC12871_01400"/>
<keyword evidence="1" id="KW-0472">Membrane</keyword>
<evidence type="ECO:0000313" key="2">
    <source>
        <dbReference type="EMBL" id="VEJ09911.1"/>
    </source>
</evidence>
<dbReference type="AlphaFoldDB" id="A0A448TVF2"/>
<evidence type="ECO:0000313" key="3">
    <source>
        <dbReference type="Proteomes" id="UP000279799"/>
    </source>
</evidence>